<organism evidence="10 11">
    <name type="scientific">Bacteroides eggerthii</name>
    <dbReference type="NCBI Taxonomy" id="28111"/>
    <lineage>
        <taxon>Bacteria</taxon>
        <taxon>Pseudomonadati</taxon>
        <taxon>Bacteroidota</taxon>
        <taxon>Bacteroidia</taxon>
        <taxon>Bacteroidales</taxon>
        <taxon>Bacteroidaceae</taxon>
        <taxon>Bacteroides</taxon>
    </lineage>
</organism>
<feature type="chain" id="PRO_5030744838" evidence="8">
    <location>
        <begin position="20"/>
        <end position="1015"/>
    </location>
</feature>
<dbReference type="NCBIfam" id="TIGR04056">
    <property type="entry name" value="OMP_RagA_SusC"/>
    <property type="match status" value="1"/>
</dbReference>
<dbReference type="PROSITE" id="PS52016">
    <property type="entry name" value="TONB_DEPENDENT_REC_3"/>
    <property type="match status" value="1"/>
</dbReference>
<protein>
    <submittedName>
        <fullName evidence="10">TonB-dependent receptor</fullName>
    </submittedName>
</protein>
<keyword evidence="3 7" id="KW-1134">Transmembrane beta strand</keyword>
<comment type="subcellular location">
    <subcellularLocation>
        <location evidence="1 7">Cell outer membrane</location>
        <topology evidence="1 7">Multi-pass membrane protein</topology>
    </subcellularLocation>
</comment>
<keyword evidence="2 7" id="KW-0813">Transport</keyword>
<comment type="similarity">
    <text evidence="7">Belongs to the TonB-dependent receptor family.</text>
</comment>
<dbReference type="RefSeq" id="WP_168947851.1">
    <property type="nucleotide sequence ID" value="NZ_JABAGL010000015.1"/>
</dbReference>
<evidence type="ECO:0000256" key="5">
    <source>
        <dbReference type="ARBA" id="ARBA00023136"/>
    </source>
</evidence>
<evidence type="ECO:0000256" key="1">
    <source>
        <dbReference type="ARBA" id="ARBA00004571"/>
    </source>
</evidence>
<keyword evidence="5 7" id="KW-0472">Membrane</keyword>
<dbReference type="PROSITE" id="PS51257">
    <property type="entry name" value="PROKAR_LIPOPROTEIN"/>
    <property type="match status" value="1"/>
</dbReference>
<evidence type="ECO:0000256" key="4">
    <source>
        <dbReference type="ARBA" id="ARBA00022692"/>
    </source>
</evidence>
<dbReference type="Proteomes" id="UP000520291">
    <property type="component" value="Unassembled WGS sequence"/>
</dbReference>
<keyword evidence="10" id="KW-0675">Receptor</keyword>
<sequence>MRKIILLIVLSVIASCAFAQGSVKIRGTVVDKETHEPLIGVTIVLQSSASVGTVTNVDGVFEMNIPNLNEKLKVSSVGYKTMVVSAATDLRIELISDSELLDEVVVVGYGTMKKSDLTGSVSSIKSEDLNAIVTPNIQSSMAGRAAGVQVISSGSVDGDVKVRVRGIGTINNSDPLYVVDGFPTSDISYLASSDIASMEILKDASATAIYGSRGANGVILITTNKGADHPTKVNVNIYGGISQISKTLDVLDAATYSKARIEAYKGMNMDPSEMAILNYAITSNAKGTDWQKEVLRTGTVQNYNVNVVGGSEKVKYNLSTTYNSNEGVLKNAFVDKFFVRLNTEYKLSKAVQFGADLSFVDTQSSMSDLSNMYAATLMLAARSAPVSPVYDQFGNWQSNMSRDSNPVRKSEHTKYDKYGQNHFVGNFYLNANLWKGLSFRSTFGVDYSLRKQSNYIPTYNVSPQEAITTSQLTEYRNNNLDWVWSNVLTYDFTIKKVHHITAMLGTEATYNSYNGIQATAYDVAENEDMRYISAAKSNDYFADSSQGSSSIFSTFLRLNYSLMNRYLLTATVRSDVSSRFSKDNRQGIFPSVAVGWNIKEESFLQDVDFISQLKLRAGWGTVGNQASTGVSDYLATIANGKKYILGGQVVEGRIPEYLSNPQLKWEVAEQTNVGIDFGLWNNKLNFVLDYFIKDTKDMIVRAPIPDYMGALAPLDNVGSMRNQGFEITVNHNNEIGKVKYNVGLNLSFITNEVTSLGRSTPIYKTLFDRLPSTSKTDVGHPLASYWGYQTDGVFNTQDELDAYVHTNADGTITKIQPTAELGDVKYVDRNGDGAIDEKDQTYLGNYIPTFTGGFNLGLEYKNFTFSLFTDFSYGNEIANMNLFHLQSPLMGANILQSYYDNRWTPETPENNQPRLTASTQSGQNVLFSDRYIEDGSYLRIRNVQLGYNIPKKVLQKIHLDALKLYVSVDNLYTFTKYTGYNPEVSDQYGDPLTAGSDVGGSPLPRTMTIGLNLTF</sequence>
<dbReference type="Gene3D" id="2.60.40.1120">
    <property type="entry name" value="Carboxypeptidase-like, regulatory domain"/>
    <property type="match status" value="1"/>
</dbReference>
<dbReference type="EMBL" id="JABAGL010000015">
    <property type="protein sequence ID" value="NME86744.1"/>
    <property type="molecule type" value="Genomic_DNA"/>
</dbReference>
<dbReference type="InterPro" id="IPR008969">
    <property type="entry name" value="CarboxyPept-like_regulatory"/>
</dbReference>
<evidence type="ECO:0000259" key="9">
    <source>
        <dbReference type="Pfam" id="PF07715"/>
    </source>
</evidence>
<feature type="signal peptide" evidence="8">
    <location>
        <begin position="1"/>
        <end position="19"/>
    </location>
</feature>
<gene>
    <name evidence="10" type="ORF">HF841_12060</name>
</gene>
<dbReference type="InterPro" id="IPR037066">
    <property type="entry name" value="Plug_dom_sf"/>
</dbReference>
<evidence type="ECO:0000313" key="11">
    <source>
        <dbReference type="Proteomes" id="UP000520291"/>
    </source>
</evidence>
<dbReference type="Pfam" id="PF13715">
    <property type="entry name" value="CarbopepD_reg_2"/>
    <property type="match status" value="1"/>
</dbReference>
<keyword evidence="8" id="KW-0732">Signal</keyword>
<proteinExistence type="inferred from homology"/>
<dbReference type="Gene3D" id="2.170.130.10">
    <property type="entry name" value="TonB-dependent receptor, plug domain"/>
    <property type="match status" value="1"/>
</dbReference>
<keyword evidence="6 7" id="KW-0998">Cell outer membrane</keyword>
<evidence type="ECO:0000256" key="3">
    <source>
        <dbReference type="ARBA" id="ARBA00022452"/>
    </source>
</evidence>
<evidence type="ECO:0000256" key="6">
    <source>
        <dbReference type="ARBA" id="ARBA00023237"/>
    </source>
</evidence>
<evidence type="ECO:0000313" key="10">
    <source>
        <dbReference type="EMBL" id="NME86744.1"/>
    </source>
</evidence>
<comment type="caution">
    <text evidence="10">The sequence shown here is derived from an EMBL/GenBank/DDBJ whole genome shotgun (WGS) entry which is preliminary data.</text>
</comment>
<dbReference type="InterPro" id="IPR039426">
    <property type="entry name" value="TonB-dep_rcpt-like"/>
</dbReference>
<keyword evidence="4 7" id="KW-0812">Transmembrane</keyword>
<dbReference type="SUPFAM" id="SSF49464">
    <property type="entry name" value="Carboxypeptidase regulatory domain-like"/>
    <property type="match status" value="1"/>
</dbReference>
<dbReference type="InterPro" id="IPR036942">
    <property type="entry name" value="Beta-barrel_TonB_sf"/>
</dbReference>
<reference evidence="10 11" key="1">
    <citation type="submission" date="2020-04" db="EMBL/GenBank/DDBJ databases">
        <authorList>
            <person name="Hitch T.C.A."/>
            <person name="Wylensek D."/>
            <person name="Clavel T."/>
        </authorList>
    </citation>
    <scope>NUCLEOTIDE SEQUENCE [LARGE SCALE GENOMIC DNA]</scope>
    <source>
        <strain evidence="10 11">WCA3-601-WT-5E</strain>
    </source>
</reference>
<feature type="domain" description="TonB-dependent receptor plug" evidence="9">
    <location>
        <begin position="114"/>
        <end position="218"/>
    </location>
</feature>
<dbReference type="SUPFAM" id="SSF56935">
    <property type="entry name" value="Porins"/>
    <property type="match status" value="1"/>
</dbReference>
<dbReference type="AlphaFoldDB" id="A0A7X9SCI5"/>
<dbReference type="InterPro" id="IPR012910">
    <property type="entry name" value="Plug_dom"/>
</dbReference>
<dbReference type="NCBIfam" id="TIGR04057">
    <property type="entry name" value="SusC_RagA_signa"/>
    <property type="match status" value="1"/>
</dbReference>
<dbReference type="GO" id="GO:0009279">
    <property type="term" value="C:cell outer membrane"/>
    <property type="evidence" value="ECO:0007669"/>
    <property type="project" value="UniProtKB-SubCell"/>
</dbReference>
<dbReference type="InterPro" id="IPR023997">
    <property type="entry name" value="TonB-dep_OMP_SusC/RagA_CS"/>
</dbReference>
<evidence type="ECO:0000256" key="7">
    <source>
        <dbReference type="PROSITE-ProRule" id="PRU01360"/>
    </source>
</evidence>
<evidence type="ECO:0000256" key="8">
    <source>
        <dbReference type="SAM" id="SignalP"/>
    </source>
</evidence>
<dbReference type="Gene3D" id="2.40.170.20">
    <property type="entry name" value="TonB-dependent receptor, beta-barrel domain"/>
    <property type="match status" value="1"/>
</dbReference>
<dbReference type="InterPro" id="IPR023996">
    <property type="entry name" value="TonB-dep_OMP_SusC/RagA"/>
</dbReference>
<accession>A0A7X9SCI5</accession>
<name>A0A7X9SCI5_9BACE</name>
<evidence type="ECO:0000256" key="2">
    <source>
        <dbReference type="ARBA" id="ARBA00022448"/>
    </source>
</evidence>
<dbReference type="Pfam" id="PF07715">
    <property type="entry name" value="Plug"/>
    <property type="match status" value="1"/>
</dbReference>